<dbReference type="InterPro" id="IPR008928">
    <property type="entry name" value="6-hairpin_glycosidase_sf"/>
</dbReference>
<protein>
    <submittedName>
        <fullName evidence="1">Uncharacterized protein</fullName>
    </submittedName>
</protein>
<name>X0TJB6_9ZZZZ</name>
<feature type="non-terminal residue" evidence="1">
    <location>
        <position position="1"/>
    </location>
</feature>
<sequence length="162" mass="18892">RSDKDAYNIHESNLESIDHYHTGFVLRSLHSICEETRTPEVLEALSKGYRFYKESLFEDKTIPKLRPDSIFPVDIHSCSEAILCMSTLSDIFPEALEYAENAFLWTRDNMQDEDGHFYYRLTNRGLDKTPFIRWGQAWMMRALANLVSASVREGKIDAKHRL</sequence>
<comment type="caution">
    <text evidence="1">The sequence shown here is derived from an EMBL/GenBank/DDBJ whole genome shotgun (WGS) entry which is preliminary data.</text>
</comment>
<dbReference type="EMBL" id="BARS01011776">
    <property type="protein sequence ID" value="GAF93623.1"/>
    <property type="molecule type" value="Genomic_DNA"/>
</dbReference>
<proteinExistence type="predicted"/>
<dbReference type="AlphaFoldDB" id="X0TJB6"/>
<organism evidence="1">
    <name type="scientific">marine sediment metagenome</name>
    <dbReference type="NCBI Taxonomy" id="412755"/>
    <lineage>
        <taxon>unclassified sequences</taxon>
        <taxon>metagenomes</taxon>
        <taxon>ecological metagenomes</taxon>
    </lineage>
</organism>
<evidence type="ECO:0000313" key="1">
    <source>
        <dbReference type="EMBL" id="GAF93623.1"/>
    </source>
</evidence>
<accession>X0TJB6</accession>
<dbReference type="GO" id="GO:0005975">
    <property type="term" value="P:carbohydrate metabolic process"/>
    <property type="evidence" value="ECO:0007669"/>
    <property type="project" value="InterPro"/>
</dbReference>
<reference evidence="1" key="1">
    <citation type="journal article" date="2014" name="Front. Microbiol.">
        <title>High frequency of phylogenetically diverse reductive dehalogenase-homologous genes in deep subseafloor sedimentary metagenomes.</title>
        <authorList>
            <person name="Kawai M."/>
            <person name="Futagami T."/>
            <person name="Toyoda A."/>
            <person name="Takaki Y."/>
            <person name="Nishi S."/>
            <person name="Hori S."/>
            <person name="Arai W."/>
            <person name="Tsubouchi T."/>
            <person name="Morono Y."/>
            <person name="Uchiyama I."/>
            <person name="Ito T."/>
            <person name="Fujiyama A."/>
            <person name="Inagaki F."/>
            <person name="Takami H."/>
        </authorList>
    </citation>
    <scope>NUCLEOTIDE SEQUENCE</scope>
    <source>
        <strain evidence="1">Expedition CK06-06</strain>
    </source>
</reference>
<gene>
    <name evidence="1" type="ORF">S01H1_21286</name>
</gene>
<dbReference type="SUPFAM" id="SSF48208">
    <property type="entry name" value="Six-hairpin glycosidases"/>
    <property type="match status" value="1"/>
</dbReference>